<protein>
    <submittedName>
        <fullName evidence="2">Uncharacterized protein</fullName>
    </submittedName>
</protein>
<organism evidence="2 3">
    <name type="scientific">Portunus trituberculatus</name>
    <name type="common">Swimming crab</name>
    <name type="synonym">Neptunus trituberculatus</name>
    <dbReference type="NCBI Taxonomy" id="210409"/>
    <lineage>
        <taxon>Eukaryota</taxon>
        <taxon>Metazoa</taxon>
        <taxon>Ecdysozoa</taxon>
        <taxon>Arthropoda</taxon>
        <taxon>Crustacea</taxon>
        <taxon>Multicrustacea</taxon>
        <taxon>Malacostraca</taxon>
        <taxon>Eumalacostraca</taxon>
        <taxon>Eucarida</taxon>
        <taxon>Decapoda</taxon>
        <taxon>Pleocyemata</taxon>
        <taxon>Brachyura</taxon>
        <taxon>Eubrachyura</taxon>
        <taxon>Portunoidea</taxon>
        <taxon>Portunidae</taxon>
        <taxon>Portuninae</taxon>
        <taxon>Portunus</taxon>
    </lineage>
</organism>
<dbReference type="EMBL" id="VSRR010007117">
    <property type="protein sequence ID" value="MPC46252.1"/>
    <property type="molecule type" value="Genomic_DNA"/>
</dbReference>
<gene>
    <name evidence="2" type="ORF">E2C01_039966</name>
</gene>
<keyword evidence="3" id="KW-1185">Reference proteome</keyword>
<feature type="signal peptide" evidence="1">
    <location>
        <begin position="1"/>
        <end position="32"/>
    </location>
</feature>
<reference evidence="2 3" key="1">
    <citation type="submission" date="2019-05" db="EMBL/GenBank/DDBJ databases">
        <title>Another draft genome of Portunus trituberculatus and its Hox gene families provides insights of decapod evolution.</title>
        <authorList>
            <person name="Jeong J.-H."/>
            <person name="Song I."/>
            <person name="Kim S."/>
            <person name="Choi T."/>
            <person name="Kim D."/>
            <person name="Ryu S."/>
            <person name="Kim W."/>
        </authorList>
    </citation>
    <scope>NUCLEOTIDE SEQUENCE [LARGE SCALE GENOMIC DNA]</scope>
    <source>
        <tissue evidence="2">Muscle</tissue>
    </source>
</reference>
<evidence type="ECO:0000313" key="3">
    <source>
        <dbReference type="Proteomes" id="UP000324222"/>
    </source>
</evidence>
<comment type="caution">
    <text evidence="2">The sequence shown here is derived from an EMBL/GenBank/DDBJ whole genome shotgun (WGS) entry which is preliminary data.</text>
</comment>
<evidence type="ECO:0000256" key="1">
    <source>
        <dbReference type="SAM" id="SignalP"/>
    </source>
</evidence>
<sequence>MYVCTAHKRWQAPVVMGAALHILLLIAHAALAAATKAGEYSTGEGRAARGSGCCWRDRLDTQLPLGPLSG</sequence>
<dbReference type="Proteomes" id="UP000324222">
    <property type="component" value="Unassembled WGS sequence"/>
</dbReference>
<dbReference type="AlphaFoldDB" id="A0A5B7FIE1"/>
<proteinExistence type="predicted"/>
<feature type="chain" id="PRO_5023092387" evidence="1">
    <location>
        <begin position="33"/>
        <end position="70"/>
    </location>
</feature>
<evidence type="ECO:0000313" key="2">
    <source>
        <dbReference type="EMBL" id="MPC46252.1"/>
    </source>
</evidence>
<name>A0A5B7FIE1_PORTR</name>
<accession>A0A5B7FIE1</accession>
<keyword evidence="1" id="KW-0732">Signal</keyword>